<comment type="caution">
    <text evidence="1">The sequence shown here is derived from an EMBL/GenBank/DDBJ whole genome shotgun (WGS) entry which is preliminary data.</text>
</comment>
<accession>A0AAI9T472</accession>
<organism evidence="1 2">
    <name type="scientific">Spiroplasma melliferum KC3</name>
    <dbReference type="NCBI Taxonomy" id="570509"/>
    <lineage>
        <taxon>Bacteria</taxon>
        <taxon>Bacillati</taxon>
        <taxon>Mycoplasmatota</taxon>
        <taxon>Mollicutes</taxon>
        <taxon>Entomoplasmatales</taxon>
        <taxon>Spiroplasmataceae</taxon>
        <taxon>Spiroplasma</taxon>
    </lineage>
</organism>
<dbReference type="Proteomes" id="UP000004057">
    <property type="component" value="Unassembled WGS sequence"/>
</dbReference>
<sequence>MKRIEFINNLKVIANEYADFKLELDEKYKIYQEVIASDNNLKETINLEELSDIKNFYNDLFNGVVLQYFHNDKDKENIVDGADILNVAQKTLSNLKSKLNTFELKANPAPEAGKISSKNEKVLETGNSMFYTGGIKNVPNVVPKPARLEKLTKEQTIKIYKENITTQQEQNQEIENER</sequence>
<dbReference type="AlphaFoldDB" id="A0AAI9T472"/>
<dbReference type="EMBL" id="AGBZ02000001">
    <property type="protein sequence ID" value="KAI92945.1"/>
    <property type="molecule type" value="Genomic_DNA"/>
</dbReference>
<evidence type="ECO:0000313" key="2">
    <source>
        <dbReference type="Proteomes" id="UP000004057"/>
    </source>
</evidence>
<reference evidence="1 2" key="1">
    <citation type="journal article" date="2012" name="J. Proteome Res.">
        <title>Application of Spiroplasma melliferum proteogenomic profiling for the discovery of virulence factors and pathogenicity mechanisms in host-associated spiroplasmas.</title>
        <authorList>
            <person name="Alexeev D."/>
            <person name="Kostrjukova E."/>
            <person name="Aliper A."/>
            <person name="Popenko A."/>
            <person name="Bazaleev N."/>
            <person name="Tyakht A."/>
            <person name="Selezneva O."/>
            <person name="Akopian T."/>
            <person name="Prichodko E."/>
            <person name="Kondratov I."/>
            <person name="Chukin M."/>
            <person name="Demina I."/>
            <person name="Galyamina M."/>
            <person name="Kamashev D."/>
            <person name="Vanyushkina A."/>
            <person name="Ladygina V."/>
            <person name="Levitskii S."/>
            <person name="Lazarev V."/>
            <person name="Govorun V."/>
        </authorList>
    </citation>
    <scope>NUCLEOTIDE SEQUENCE [LARGE SCALE GENOMIC DNA]</scope>
    <source>
        <strain evidence="1 2">KC3</strain>
    </source>
</reference>
<protein>
    <submittedName>
        <fullName evidence="1">Uncharacterized protein</fullName>
    </submittedName>
</protein>
<dbReference type="RefSeq" id="WP_004028106.1">
    <property type="nucleotide sequence ID" value="NZ_AGBZ02000001.1"/>
</dbReference>
<dbReference type="PROSITE" id="PS00018">
    <property type="entry name" value="EF_HAND_1"/>
    <property type="match status" value="1"/>
</dbReference>
<name>A0AAI9T472_SPIME</name>
<proteinExistence type="predicted"/>
<gene>
    <name evidence="1" type="ORF">SPM_002915</name>
</gene>
<dbReference type="InterPro" id="IPR018247">
    <property type="entry name" value="EF_Hand_1_Ca_BS"/>
</dbReference>
<evidence type="ECO:0000313" key="1">
    <source>
        <dbReference type="EMBL" id="KAI92945.1"/>
    </source>
</evidence>